<dbReference type="GO" id="GO:0006508">
    <property type="term" value="P:proteolysis"/>
    <property type="evidence" value="ECO:0007669"/>
    <property type="project" value="UniProtKB-KW"/>
</dbReference>
<dbReference type="EMBL" id="CADEAL010004420">
    <property type="protein sequence ID" value="CAB1459162.1"/>
    <property type="molecule type" value="Genomic_DNA"/>
</dbReference>
<comment type="caution">
    <text evidence="5">The sequence shown here is derived from an EMBL/GenBank/DDBJ whole genome shotgun (WGS) entry which is preliminary data.</text>
</comment>
<evidence type="ECO:0000259" key="4">
    <source>
        <dbReference type="PROSITE" id="PS51864"/>
    </source>
</evidence>
<dbReference type="SMART" id="SM00235">
    <property type="entry name" value="ZnMc"/>
    <property type="match status" value="1"/>
</dbReference>
<keyword evidence="1 2" id="KW-0479">Metal-binding</keyword>
<feature type="signal peptide" evidence="2">
    <location>
        <begin position="1"/>
        <end position="17"/>
    </location>
</feature>
<reference evidence="5" key="1">
    <citation type="submission" date="2020-03" db="EMBL/GenBank/DDBJ databases">
        <authorList>
            <person name="Weist P."/>
        </authorList>
    </citation>
    <scope>NUCLEOTIDE SEQUENCE</scope>
</reference>
<dbReference type="PRINTS" id="PR00480">
    <property type="entry name" value="ASTACIN"/>
</dbReference>
<evidence type="ECO:0000256" key="3">
    <source>
        <dbReference type="SAM" id="MobiDB-lite"/>
    </source>
</evidence>
<dbReference type="GO" id="GO:0004222">
    <property type="term" value="F:metalloendopeptidase activity"/>
    <property type="evidence" value="ECO:0007669"/>
    <property type="project" value="UniProtKB-UniRule"/>
</dbReference>
<feature type="active site" evidence="1">
    <location>
        <position position="181"/>
    </location>
</feature>
<feature type="binding site" evidence="1">
    <location>
        <position position="180"/>
    </location>
    <ligand>
        <name>Zn(2+)</name>
        <dbReference type="ChEBI" id="CHEBI:29105"/>
        <note>catalytic</note>
    </ligand>
</feature>
<dbReference type="Pfam" id="PF01400">
    <property type="entry name" value="Astacin"/>
    <property type="match status" value="1"/>
</dbReference>
<evidence type="ECO:0000256" key="1">
    <source>
        <dbReference type="PROSITE-ProRule" id="PRU01211"/>
    </source>
</evidence>
<evidence type="ECO:0000313" key="5">
    <source>
        <dbReference type="EMBL" id="CAB1459162.1"/>
    </source>
</evidence>
<dbReference type="SUPFAM" id="SSF55486">
    <property type="entry name" value="Metalloproteases ('zincins'), catalytic domain"/>
    <property type="match status" value="1"/>
</dbReference>
<keyword evidence="1 2" id="KW-0482">Metalloprotease</keyword>
<evidence type="ECO:0000313" key="6">
    <source>
        <dbReference type="Proteomes" id="UP001153269"/>
    </source>
</evidence>
<protein>
    <recommendedName>
        <fullName evidence="2">Metalloendopeptidase</fullName>
        <ecNumber evidence="2">3.4.24.-</ecNumber>
    </recommendedName>
</protein>
<keyword evidence="1 2" id="KW-0378">Hydrolase</keyword>
<dbReference type="InterPro" id="IPR001506">
    <property type="entry name" value="Peptidase_M12A"/>
</dbReference>
<accession>A0A9N7W1L0</accession>
<keyword evidence="2" id="KW-0732">Signal</keyword>
<feature type="region of interest" description="Disordered" evidence="3">
    <location>
        <begin position="241"/>
        <end position="263"/>
    </location>
</feature>
<dbReference type="PANTHER" id="PTHR10127:SF899">
    <property type="entry name" value="ASTACIN-LIKE METALLOENDOPEPTIDASE-RELATED"/>
    <property type="match status" value="1"/>
</dbReference>
<gene>
    <name evidence="5" type="ORF">PLEPLA_LOCUS46998</name>
</gene>
<dbReference type="AlphaFoldDB" id="A0A9N7W1L0"/>
<dbReference type="PROSITE" id="PS51864">
    <property type="entry name" value="ASTACIN"/>
    <property type="match status" value="1"/>
</dbReference>
<comment type="caution">
    <text evidence="1">Lacks conserved residue(s) required for the propagation of feature annotation.</text>
</comment>
<sequence length="263" mass="29754">MTPVFLLLLFFSMTAIAPVSFNTGIMMLHSAGIFTLSAEIKIISVMSVGEAEKDISEIIEEANNGSTNLVDGDVVETSLRNAASCTYYGCKWPKRGSIVYVPVYISTRFSSAERNTIIRGLVSFHSSTCIRFVWRRYASQRDYIYFYSGPGCSSNIGRKGGHQFISLKKGGCVYHSIVQHEILHALGFHHEHKRSDRDRFVRINWANIQPSQKHNFNRARTNNLWTGYDFNSVMHYSKNAFSRNGKPPSSARIHPKHLEVPDP</sequence>
<feature type="binding site" evidence="1">
    <location>
        <position position="190"/>
    </location>
    <ligand>
        <name>Zn(2+)</name>
        <dbReference type="ChEBI" id="CHEBI:29105"/>
        <note>catalytic</note>
    </ligand>
</feature>
<dbReference type="EC" id="3.4.24.-" evidence="2"/>
<dbReference type="InterPro" id="IPR024079">
    <property type="entry name" value="MetalloPept_cat_dom_sf"/>
</dbReference>
<dbReference type="Gene3D" id="3.40.390.10">
    <property type="entry name" value="Collagenase (Catalytic Domain)"/>
    <property type="match status" value="1"/>
</dbReference>
<dbReference type="GO" id="GO:0008270">
    <property type="term" value="F:zinc ion binding"/>
    <property type="evidence" value="ECO:0007669"/>
    <property type="project" value="UniProtKB-UniRule"/>
</dbReference>
<proteinExistence type="predicted"/>
<name>A0A9N7W1L0_PLEPL</name>
<dbReference type="Proteomes" id="UP001153269">
    <property type="component" value="Unassembled WGS sequence"/>
</dbReference>
<keyword evidence="1 2" id="KW-0862">Zinc</keyword>
<dbReference type="InterPro" id="IPR006026">
    <property type="entry name" value="Peptidase_Metallo"/>
</dbReference>
<comment type="cofactor">
    <cofactor evidence="1 2">
        <name>Zn(2+)</name>
        <dbReference type="ChEBI" id="CHEBI:29105"/>
    </cofactor>
    <text evidence="1 2">Binds 1 zinc ion per subunit.</text>
</comment>
<keyword evidence="1 2" id="KW-0645">Protease</keyword>
<feature type="chain" id="PRO_5040532327" description="Metalloendopeptidase" evidence="2">
    <location>
        <begin position="18"/>
        <end position="263"/>
    </location>
</feature>
<keyword evidence="6" id="KW-1185">Reference proteome</keyword>
<feature type="domain" description="Peptidase M12A" evidence="4">
    <location>
        <begin position="81"/>
        <end position="263"/>
    </location>
</feature>
<evidence type="ECO:0000256" key="2">
    <source>
        <dbReference type="RuleBase" id="RU361183"/>
    </source>
</evidence>
<dbReference type="PANTHER" id="PTHR10127">
    <property type="entry name" value="DISCOIDIN, CUB, EGF, LAMININ , AND ZINC METALLOPROTEASE DOMAIN CONTAINING"/>
    <property type="match status" value="1"/>
</dbReference>
<feature type="binding site" evidence="1">
    <location>
        <position position="184"/>
    </location>
    <ligand>
        <name>Zn(2+)</name>
        <dbReference type="ChEBI" id="CHEBI:29105"/>
        <note>catalytic</note>
    </ligand>
</feature>
<organism evidence="5 6">
    <name type="scientific">Pleuronectes platessa</name>
    <name type="common">European plaice</name>
    <dbReference type="NCBI Taxonomy" id="8262"/>
    <lineage>
        <taxon>Eukaryota</taxon>
        <taxon>Metazoa</taxon>
        <taxon>Chordata</taxon>
        <taxon>Craniata</taxon>
        <taxon>Vertebrata</taxon>
        <taxon>Euteleostomi</taxon>
        <taxon>Actinopterygii</taxon>
        <taxon>Neopterygii</taxon>
        <taxon>Teleostei</taxon>
        <taxon>Neoteleostei</taxon>
        <taxon>Acanthomorphata</taxon>
        <taxon>Carangaria</taxon>
        <taxon>Pleuronectiformes</taxon>
        <taxon>Pleuronectoidei</taxon>
        <taxon>Pleuronectidae</taxon>
        <taxon>Pleuronectes</taxon>
    </lineage>
</organism>